<evidence type="ECO:0000313" key="2">
    <source>
        <dbReference type="EMBL" id="MBB6693760.1"/>
    </source>
</evidence>
<sequence length="95" mass="10800">MARKHRSEIVICVVTRGDLIKFFAYDIVLSSVLYVGLKKIHLHEWVAMAGSSLFPVVMRETFHRRPRHGRKAERRRLPAGQPLVLARQDSAPGPA</sequence>
<evidence type="ECO:0000313" key="3">
    <source>
        <dbReference type="Proteomes" id="UP000553776"/>
    </source>
</evidence>
<dbReference type="RefSeq" id="WP_185137740.1">
    <property type="nucleotide sequence ID" value="NZ_BORM01000033.1"/>
</dbReference>
<proteinExistence type="predicted"/>
<feature type="compositionally biased region" description="Basic residues" evidence="1">
    <location>
        <begin position="65"/>
        <end position="74"/>
    </location>
</feature>
<reference evidence="2 3" key="1">
    <citation type="submission" date="2020-08" db="EMBL/GenBank/DDBJ databases">
        <title>Cohnella phylogeny.</title>
        <authorList>
            <person name="Dunlap C."/>
        </authorList>
    </citation>
    <scope>NUCLEOTIDE SEQUENCE [LARGE SCALE GENOMIC DNA]</scope>
    <source>
        <strain evidence="2 3">DSM 25239</strain>
    </source>
</reference>
<protein>
    <submittedName>
        <fullName evidence="2">Uncharacterized protein</fullName>
    </submittedName>
</protein>
<name>A0A841U704_9BACL</name>
<evidence type="ECO:0000256" key="1">
    <source>
        <dbReference type="SAM" id="MobiDB-lite"/>
    </source>
</evidence>
<organism evidence="2 3">
    <name type="scientific">Cohnella xylanilytica</name>
    <dbReference type="NCBI Taxonomy" id="557555"/>
    <lineage>
        <taxon>Bacteria</taxon>
        <taxon>Bacillati</taxon>
        <taxon>Bacillota</taxon>
        <taxon>Bacilli</taxon>
        <taxon>Bacillales</taxon>
        <taxon>Paenibacillaceae</taxon>
        <taxon>Cohnella</taxon>
    </lineage>
</organism>
<accession>A0A841U704</accession>
<comment type="caution">
    <text evidence="2">The sequence shown here is derived from an EMBL/GenBank/DDBJ whole genome shotgun (WGS) entry which is preliminary data.</text>
</comment>
<keyword evidence="3" id="KW-1185">Reference proteome</keyword>
<feature type="region of interest" description="Disordered" evidence="1">
    <location>
        <begin position="65"/>
        <end position="95"/>
    </location>
</feature>
<dbReference type="EMBL" id="JACJVR010000079">
    <property type="protein sequence ID" value="MBB6693760.1"/>
    <property type="molecule type" value="Genomic_DNA"/>
</dbReference>
<dbReference type="Proteomes" id="UP000553776">
    <property type="component" value="Unassembled WGS sequence"/>
</dbReference>
<gene>
    <name evidence="2" type="ORF">H7B90_20390</name>
</gene>
<dbReference type="AlphaFoldDB" id="A0A841U704"/>